<reference evidence="1 2" key="1">
    <citation type="submission" date="2018-08" db="EMBL/GenBank/DDBJ databases">
        <title>Genomic Encyclopedia of Archaeal and Bacterial Type Strains, Phase II (KMG-II): from individual species to whole genera.</title>
        <authorList>
            <person name="Goeker M."/>
        </authorList>
    </citation>
    <scope>NUCLEOTIDE SEQUENCE [LARGE SCALE GENOMIC DNA]</scope>
    <source>
        <strain evidence="1 2">DSM 17099</strain>
    </source>
</reference>
<dbReference type="Proteomes" id="UP000256941">
    <property type="component" value="Unassembled WGS sequence"/>
</dbReference>
<dbReference type="AlphaFoldDB" id="A0A3D9XNC3"/>
<evidence type="ECO:0000313" key="1">
    <source>
        <dbReference type="EMBL" id="REF69652.1"/>
    </source>
</evidence>
<sequence>MNRDIIDVPRLFMEGRQFNWRIDWRGQPPSEGTNGSEQVVYNRLPRFVGKPTITLPSPMIGAWRAMVVRARGRVGAYRMRMIDPVSAPETQGDWFQNWQAYQAGLYQEPRPRVACPSGAAAGATSIVVDETLAAEPIRVGAWLSYNDWPFAVVGRTGSGAETTLQVDMLRKAIPPAGMIDLFARGIFLAKSDEMGFPEYRFGEGGTATFDLVEWVNRS</sequence>
<proteinExistence type="predicted"/>
<dbReference type="RefSeq" id="WP_116221890.1">
    <property type="nucleotide sequence ID" value="NZ_CP038197.1"/>
</dbReference>
<protein>
    <submittedName>
        <fullName evidence="1">Uncharacterized protein</fullName>
    </submittedName>
</protein>
<accession>A0A3D9XNC3</accession>
<gene>
    <name evidence="1" type="ORF">BDD41_2362</name>
</gene>
<organism evidence="1 2">
    <name type="scientific">Paracoccus versutus</name>
    <name type="common">Thiobacillus versutus</name>
    <dbReference type="NCBI Taxonomy" id="34007"/>
    <lineage>
        <taxon>Bacteria</taxon>
        <taxon>Pseudomonadati</taxon>
        <taxon>Pseudomonadota</taxon>
        <taxon>Alphaproteobacteria</taxon>
        <taxon>Rhodobacterales</taxon>
        <taxon>Paracoccaceae</taxon>
        <taxon>Paracoccus</taxon>
    </lineage>
</organism>
<evidence type="ECO:0000313" key="2">
    <source>
        <dbReference type="Proteomes" id="UP000256941"/>
    </source>
</evidence>
<comment type="caution">
    <text evidence="1">The sequence shown here is derived from an EMBL/GenBank/DDBJ whole genome shotgun (WGS) entry which is preliminary data.</text>
</comment>
<dbReference type="EMBL" id="QTUJ01000002">
    <property type="protein sequence ID" value="REF69652.1"/>
    <property type="molecule type" value="Genomic_DNA"/>
</dbReference>
<name>A0A3D9XNC3_PARVE</name>